<gene>
    <name evidence="1" type="ORF">BM536_018985</name>
</gene>
<sequence length="91" mass="9708">MDRGGIFTHIVGGIRFLEPMTVSTLSRRRRVPPYGMAARADGTVVERGGSDSGCVDVGPGDVHVIETPAAATVHRPRPHRAGEATDDLRAF</sequence>
<dbReference type="Proteomes" id="UP000184286">
    <property type="component" value="Unassembled WGS sequence"/>
</dbReference>
<reference evidence="1 2" key="2">
    <citation type="submission" date="2017-02" db="EMBL/GenBank/DDBJ databases">
        <title>Draft genome sequence of Streptomyces phaeoluteigriseus type strain DSM41896.</title>
        <authorList>
            <person name="Salih T.S."/>
            <person name="Algora Gallardo L."/>
            <person name="Melo Santos T."/>
            <person name="Filgueira Martinez S."/>
            <person name="Herron P.R."/>
        </authorList>
    </citation>
    <scope>NUCLEOTIDE SEQUENCE [LARGE SCALE GENOMIC DNA]</scope>
    <source>
        <strain evidence="1 2">DSM 41896</strain>
    </source>
</reference>
<reference evidence="2" key="1">
    <citation type="submission" date="2016-11" db="EMBL/GenBank/DDBJ databases">
        <authorList>
            <person name="Schniete J.K."/>
            <person name="Salih T."/>
            <person name="Algora Gallardo L."/>
            <person name="Martinez Fernandez S."/>
            <person name="Herron P.R."/>
        </authorList>
    </citation>
    <scope>NUCLEOTIDE SEQUENCE [LARGE SCALE GENOMIC DNA]</scope>
    <source>
        <strain evidence="2">DSM 41896</strain>
    </source>
</reference>
<evidence type="ECO:0000313" key="1">
    <source>
        <dbReference type="EMBL" id="OQD54163.1"/>
    </source>
</evidence>
<organism evidence="1 2">
    <name type="scientific">Streptomyces phaeoluteigriseus</name>
    <dbReference type="NCBI Taxonomy" id="114686"/>
    <lineage>
        <taxon>Bacteria</taxon>
        <taxon>Bacillati</taxon>
        <taxon>Actinomycetota</taxon>
        <taxon>Actinomycetes</taxon>
        <taxon>Kitasatosporales</taxon>
        <taxon>Streptomycetaceae</taxon>
        <taxon>Streptomyces</taxon>
        <taxon>Streptomyces aurantiacus group</taxon>
    </lineage>
</organism>
<dbReference type="EMBL" id="MPOH02000015">
    <property type="protein sequence ID" value="OQD54163.1"/>
    <property type="molecule type" value="Genomic_DNA"/>
</dbReference>
<comment type="caution">
    <text evidence="1">The sequence shown here is derived from an EMBL/GenBank/DDBJ whole genome shotgun (WGS) entry which is preliminary data.</text>
</comment>
<dbReference type="STRING" id="114686.BM536_018985"/>
<accession>A0A1V6MPG0</accession>
<evidence type="ECO:0000313" key="2">
    <source>
        <dbReference type="Proteomes" id="UP000184286"/>
    </source>
</evidence>
<protein>
    <submittedName>
        <fullName evidence="1">Uncharacterized protein</fullName>
    </submittedName>
</protein>
<dbReference type="AlphaFoldDB" id="A0A1V6MPG0"/>
<name>A0A1V6MPG0_9ACTN</name>
<proteinExistence type="predicted"/>